<dbReference type="InterPro" id="IPR003646">
    <property type="entry name" value="SH3-like_bac-type"/>
</dbReference>
<dbReference type="EMBL" id="AVFL01000040">
    <property type="protein sequence ID" value="EWY36570.1"/>
    <property type="molecule type" value="Genomic_DNA"/>
</dbReference>
<dbReference type="Proteomes" id="UP000019486">
    <property type="component" value="Unassembled WGS sequence"/>
</dbReference>
<evidence type="ECO:0000259" key="1">
    <source>
        <dbReference type="PROSITE" id="PS51781"/>
    </source>
</evidence>
<sequence length="157" mass="15836">MAAKAANLRAGPGTDFPVVGGVRPGDRLDVLGRAPGTEWFAVRQGNASAFIHTRLVHQSDGPAPVTQRTVVAVPAPVPEFPPKLAPAPVVRAEAAPVMAPMVAPLAAPVAVPTAVASTSAVPLAAPSAAMPVFTPVATAQGRWVATGDPVPLRPSAR</sequence>
<dbReference type="STRING" id="1385369.N825_26400"/>
<name>W9GRN0_9PROT</name>
<dbReference type="PROSITE" id="PS51781">
    <property type="entry name" value="SH3B"/>
    <property type="match status" value="1"/>
</dbReference>
<reference evidence="2 3" key="1">
    <citation type="submission" date="2013-08" db="EMBL/GenBank/DDBJ databases">
        <title>The genome sequence of Skermanella stibiiresistens.</title>
        <authorList>
            <person name="Zhu W."/>
            <person name="Wang G."/>
        </authorList>
    </citation>
    <scope>NUCLEOTIDE SEQUENCE [LARGE SCALE GENOMIC DNA]</scope>
    <source>
        <strain evidence="2 3">SB22</strain>
    </source>
</reference>
<dbReference type="Pfam" id="PF08239">
    <property type="entry name" value="SH3_3"/>
    <property type="match status" value="1"/>
</dbReference>
<protein>
    <recommendedName>
        <fullName evidence="1">SH3b domain-containing protein</fullName>
    </recommendedName>
</protein>
<accession>W9GRN0</accession>
<gene>
    <name evidence="2" type="ORF">N825_26400</name>
</gene>
<keyword evidence="3" id="KW-1185">Reference proteome</keyword>
<dbReference type="AlphaFoldDB" id="W9GRN0"/>
<organism evidence="2 3">
    <name type="scientific">Skermanella stibiiresistens SB22</name>
    <dbReference type="NCBI Taxonomy" id="1385369"/>
    <lineage>
        <taxon>Bacteria</taxon>
        <taxon>Pseudomonadati</taxon>
        <taxon>Pseudomonadota</taxon>
        <taxon>Alphaproteobacteria</taxon>
        <taxon>Rhodospirillales</taxon>
        <taxon>Azospirillaceae</taxon>
        <taxon>Skermanella</taxon>
    </lineage>
</organism>
<feature type="domain" description="SH3b" evidence="1">
    <location>
        <begin position="1"/>
        <end position="60"/>
    </location>
</feature>
<proteinExistence type="predicted"/>
<dbReference type="Gene3D" id="2.30.30.40">
    <property type="entry name" value="SH3 Domains"/>
    <property type="match status" value="1"/>
</dbReference>
<evidence type="ECO:0000313" key="3">
    <source>
        <dbReference type="Proteomes" id="UP000019486"/>
    </source>
</evidence>
<comment type="caution">
    <text evidence="2">The sequence shown here is derived from an EMBL/GenBank/DDBJ whole genome shotgun (WGS) entry which is preliminary data.</text>
</comment>
<evidence type="ECO:0000313" key="2">
    <source>
        <dbReference type="EMBL" id="EWY36570.1"/>
    </source>
</evidence>